<evidence type="ECO:0000313" key="1">
    <source>
        <dbReference type="EMBL" id="SDO79825.1"/>
    </source>
</evidence>
<accession>A0A1H0MHM6</accession>
<dbReference type="EMBL" id="FNIZ01000008">
    <property type="protein sequence ID" value="SDO79825.1"/>
    <property type="molecule type" value="Genomic_DNA"/>
</dbReference>
<evidence type="ECO:0000313" key="2">
    <source>
        <dbReference type="Proteomes" id="UP000198860"/>
    </source>
</evidence>
<dbReference type="Proteomes" id="UP000198860">
    <property type="component" value="Unassembled WGS sequence"/>
</dbReference>
<dbReference type="AlphaFoldDB" id="A0A1H0MHM6"/>
<protein>
    <recommendedName>
        <fullName evidence="3">Fur-regulated basic protein A</fullName>
    </recommendedName>
</protein>
<proteinExistence type="predicted"/>
<dbReference type="RefSeq" id="WP_279615122.1">
    <property type="nucleotide sequence ID" value="NZ_FNIZ01000008.1"/>
</dbReference>
<gene>
    <name evidence="1" type="ORF">SAMN05421677_10839</name>
</gene>
<reference evidence="2" key="1">
    <citation type="submission" date="2016-10" db="EMBL/GenBank/DDBJ databases">
        <authorList>
            <person name="Varghese N."/>
            <person name="Submissions S."/>
        </authorList>
    </citation>
    <scope>NUCLEOTIDE SEQUENCE [LARGE SCALE GENOMIC DNA]</scope>
    <source>
        <strain evidence="2">CGMCC 1.3703</strain>
    </source>
</reference>
<sequence>MTDHERNELIALLAWQKGWLPEAFERMSDEELIAYNERING</sequence>
<evidence type="ECO:0008006" key="3">
    <source>
        <dbReference type="Google" id="ProtNLM"/>
    </source>
</evidence>
<name>A0A1H0MHM6_HALAD</name>
<organism evidence="1 2">
    <name type="scientific">Halobacillus aidingensis</name>
    <dbReference type="NCBI Taxonomy" id="240303"/>
    <lineage>
        <taxon>Bacteria</taxon>
        <taxon>Bacillati</taxon>
        <taxon>Bacillota</taxon>
        <taxon>Bacilli</taxon>
        <taxon>Bacillales</taxon>
        <taxon>Bacillaceae</taxon>
        <taxon>Halobacillus</taxon>
    </lineage>
</organism>
<keyword evidence="2" id="KW-1185">Reference proteome</keyword>